<dbReference type="Pfam" id="PF07486">
    <property type="entry name" value="Hydrolase_2"/>
    <property type="match status" value="1"/>
</dbReference>
<dbReference type="EMBL" id="JAVDXT010000001">
    <property type="protein sequence ID" value="MDR7377114.1"/>
    <property type="molecule type" value="Genomic_DNA"/>
</dbReference>
<dbReference type="InterPro" id="IPR042047">
    <property type="entry name" value="SleB_dom1"/>
</dbReference>
<evidence type="ECO:0000313" key="4">
    <source>
        <dbReference type="Proteomes" id="UP001180487"/>
    </source>
</evidence>
<proteinExistence type="predicted"/>
<dbReference type="Proteomes" id="UP001180487">
    <property type="component" value="Unassembled WGS sequence"/>
</dbReference>
<feature type="region of interest" description="Disordered" evidence="1">
    <location>
        <begin position="328"/>
        <end position="348"/>
    </location>
</feature>
<organism evidence="3 4">
    <name type="scientific">Rhodoferax ferrireducens</name>
    <dbReference type="NCBI Taxonomy" id="192843"/>
    <lineage>
        <taxon>Bacteria</taxon>
        <taxon>Pseudomonadati</taxon>
        <taxon>Pseudomonadota</taxon>
        <taxon>Betaproteobacteria</taxon>
        <taxon>Burkholderiales</taxon>
        <taxon>Comamonadaceae</taxon>
        <taxon>Rhodoferax</taxon>
    </lineage>
</organism>
<keyword evidence="4" id="KW-1185">Reference proteome</keyword>
<protein>
    <recommendedName>
        <fullName evidence="2">Cell wall hydrolase SleB domain-containing protein</fullName>
    </recommendedName>
</protein>
<reference evidence="3 4" key="1">
    <citation type="submission" date="2023-07" db="EMBL/GenBank/DDBJ databases">
        <title>Sorghum-associated microbial communities from plants grown in Nebraska, USA.</title>
        <authorList>
            <person name="Schachtman D."/>
        </authorList>
    </citation>
    <scope>NUCLEOTIDE SEQUENCE [LARGE SCALE GENOMIC DNA]</scope>
    <source>
        <strain evidence="3 4">BE313</strain>
    </source>
</reference>
<accession>A0ABU2C6Z9</accession>
<dbReference type="InterPro" id="IPR011105">
    <property type="entry name" value="Cell_wall_hydrolase_SleB"/>
</dbReference>
<dbReference type="RefSeq" id="WP_310372556.1">
    <property type="nucleotide sequence ID" value="NZ_JAVDXT010000001.1"/>
</dbReference>
<dbReference type="Gene3D" id="1.10.10.2520">
    <property type="entry name" value="Cell wall hydrolase SleB, domain 1"/>
    <property type="match status" value="1"/>
</dbReference>
<evidence type="ECO:0000256" key="1">
    <source>
        <dbReference type="SAM" id="MobiDB-lite"/>
    </source>
</evidence>
<gene>
    <name evidence="3" type="ORF">J2X19_001772</name>
</gene>
<dbReference type="InterPro" id="IPR009003">
    <property type="entry name" value="Peptidase_S1_PA"/>
</dbReference>
<evidence type="ECO:0000313" key="3">
    <source>
        <dbReference type="EMBL" id="MDR7377114.1"/>
    </source>
</evidence>
<comment type="caution">
    <text evidence="3">The sequence shown here is derived from an EMBL/GenBank/DDBJ whole genome shotgun (WGS) entry which is preliminary data.</text>
</comment>
<feature type="domain" description="Cell wall hydrolase SleB" evidence="2">
    <location>
        <begin position="370"/>
        <end position="482"/>
    </location>
</feature>
<evidence type="ECO:0000259" key="2">
    <source>
        <dbReference type="Pfam" id="PF07486"/>
    </source>
</evidence>
<sequence>MTGFRSFAPTSPYAQLRGAFRMLGAALQLRQCGKTTTHAPDWADPYGVDSFSMQLADPREDPQAHWELVIALRDGIPGRAVPQLLHLGARHPPVRLRCVRAEPARAQAAPRVERTSVPLESGTATCLVRDRLNPDRYYVLTCGHVLAPTGGARWDDPVAVVGDAQLYDGRLREWQPSVGIGVPPSTIDAGLVELDAAAATALRNDASGWTPQRVNDDIWPDRPVRLLRHAGELTGSLKVHWSGKVCVPDGDEFPDYFLQDAIGYMTPEATRAGDSGGPVWTDDDALLGMHVAAIAPEGAYGANAVLGRIAPVLDWFCVKPFTRDDPATLGGLQRPAPSPRLPQAPKGQLLDPMRNEVVTLAKTLWAEARGEGRAGMEAVACVIMNRRNTHYRRCDNVAEVCLDPWQFSCWNTGDPNRRRLDRIDAQPDTFYQVAFDVAQQAIAGSLEDVTQGARHYHAVTMRPFPDWALGKRAKQIGNHLFYVGVA</sequence>
<dbReference type="SUPFAM" id="SSF50494">
    <property type="entry name" value="Trypsin-like serine proteases"/>
    <property type="match status" value="1"/>
</dbReference>
<name>A0ABU2C6Z9_9BURK</name>